<evidence type="ECO:0000256" key="1">
    <source>
        <dbReference type="SAM" id="Phobius"/>
    </source>
</evidence>
<name>A0A4S5E2X3_9MICC</name>
<evidence type="ECO:0000313" key="2">
    <source>
        <dbReference type="EMBL" id="THJ65756.1"/>
    </source>
</evidence>
<evidence type="ECO:0008006" key="4">
    <source>
        <dbReference type="Google" id="ProtNLM"/>
    </source>
</evidence>
<keyword evidence="1" id="KW-0472">Membrane</keyword>
<protein>
    <recommendedName>
        <fullName evidence="4">SdpI family protein</fullName>
    </recommendedName>
</protein>
<sequence length="128" mass="13024">MDEDFVGLLFLLASLVGLPAIGVFVTRQAAEGLIGRNASGGIRTRYTKASDPAWIAGHTAALPVVKTMWLAAGAGVLLTISAQVLVGGEAGAVVGVAALLAHVAILLRAAAVANSAARSTTDDRTRKY</sequence>
<dbReference type="RefSeq" id="WP_136454801.1">
    <property type="nucleotide sequence ID" value="NZ_SSWH01000009.1"/>
</dbReference>
<reference evidence="2 3" key="1">
    <citation type="submission" date="2019-04" db="EMBL/GenBank/DDBJ databases">
        <authorList>
            <person name="Liu Q."/>
            <person name="Xin Y.-H."/>
        </authorList>
    </citation>
    <scope>NUCLEOTIDE SEQUENCE [LARGE SCALE GENOMIC DNA]</scope>
    <source>
        <strain evidence="2 3">AM23</strain>
    </source>
</reference>
<feature type="transmembrane region" description="Helical" evidence="1">
    <location>
        <begin position="6"/>
        <end position="26"/>
    </location>
</feature>
<dbReference type="OrthoDB" id="4947094at2"/>
<gene>
    <name evidence="2" type="ORF">E8P82_10715</name>
</gene>
<keyword evidence="1" id="KW-0812">Transmembrane</keyword>
<keyword evidence="3" id="KW-1185">Reference proteome</keyword>
<dbReference type="InterPro" id="IPR025962">
    <property type="entry name" value="SdpI/YhfL"/>
</dbReference>
<organism evidence="2 3">
    <name type="scientific">Arthrobacter echini</name>
    <dbReference type="NCBI Taxonomy" id="1529066"/>
    <lineage>
        <taxon>Bacteria</taxon>
        <taxon>Bacillati</taxon>
        <taxon>Actinomycetota</taxon>
        <taxon>Actinomycetes</taxon>
        <taxon>Micrococcales</taxon>
        <taxon>Micrococcaceae</taxon>
        <taxon>Arthrobacter</taxon>
    </lineage>
</organism>
<dbReference type="Pfam" id="PF13630">
    <property type="entry name" value="SdpI"/>
    <property type="match status" value="1"/>
</dbReference>
<dbReference type="EMBL" id="SSWH01000009">
    <property type="protein sequence ID" value="THJ65756.1"/>
    <property type="molecule type" value="Genomic_DNA"/>
</dbReference>
<dbReference type="Proteomes" id="UP000305233">
    <property type="component" value="Unassembled WGS sequence"/>
</dbReference>
<comment type="caution">
    <text evidence="2">The sequence shown here is derived from an EMBL/GenBank/DDBJ whole genome shotgun (WGS) entry which is preliminary data.</text>
</comment>
<dbReference type="AlphaFoldDB" id="A0A4S5E2X3"/>
<evidence type="ECO:0000313" key="3">
    <source>
        <dbReference type="Proteomes" id="UP000305233"/>
    </source>
</evidence>
<keyword evidence="1" id="KW-1133">Transmembrane helix</keyword>
<feature type="transmembrane region" description="Helical" evidence="1">
    <location>
        <begin position="92"/>
        <end position="117"/>
    </location>
</feature>
<proteinExistence type="predicted"/>
<accession>A0A4S5E2X3</accession>